<evidence type="ECO:0000313" key="17">
    <source>
        <dbReference type="Proteomes" id="UP000231019"/>
    </source>
</evidence>
<comment type="catalytic activity">
    <reaction evidence="1">
        <text>Hydrolyzes the link between N-acetylmuramoyl residues and L-amino acid residues in certain cell-wall glycopeptides.</text>
        <dbReference type="EC" id="3.5.1.28"/>
    </reaction>
</comment>
<proteinExistence type="inferred from homology"/>
<dbReference type="GO" id="GO:0005737">
    <property type="term" value="C:cytoplasm"/>
    <property type="evidence" value="ECO:0007669"/>
    <property type="project" value="UniProtKB-SubCell"/>
</dbReference>
<evidence type="ECO:0000259" key="15">
    <source>
        <dbReference type="SMART" id="SM00644"/>
    </source>
</evidence>
<dbReference type="SMART" id="SM00644">
    <property type="entry name" value="Ami_2"/>
    <property type="match status" value="1"/>
</dbReference>
<evidence type="ECO:0000256" key="1">
    <source>
        <dbReference type="ARBA" id="ARBA00001561"/>
    </source>
</evidence>
<dbReference type="CDD" id="cd06583">
    <property type="entry name" value="PGRP"/>
    <property type="match status" value="1"/>
</dbReference>
<evidence type="ECO:0000256" key="14">
    <source>
        <dbReference type="SAM" id="SignalP"/>
    </source>
</evidence>
<dbReference type="Proteomes" id="UP000231019">
    <property type="component" value="Unassembled WGS sequence"/>
</dbReference>
<dbReference type="PROSITE" id="PS51257">
    <property type="entry name" value="PROKAR_LIPOPROTEIN"/>
    <property type="match status" value="1"/>
</dbReference>
<keyword evidence="9" id="KW-0862">Zinc</keyword>
<dbReference type="SUPFAM" id="SSF55846">
    <property type="entry name" value="N-acetylmuramoyl-L-alanine amidase-like"/>
    <property type="match status" value="1"/>
</dbReference>
<feature type="domain" description="N-acetylmuramoyl-L-alanine amidase" evidence="15">
    <location>
        <begin position="55"/>
        <end position="190"/>
    </location>
</feature>
<evidence type="ECO:0000256" key="10">
    <source>
        <dbReference type="ARBA" id="ARBA00023316"/>
    </source>
</evidence>
<evidence type="ECO:0000256" key="4">
    <source>
        <dbReference type="ARBA" id="ARBA00007553"/>
    </source>
</evidence>
<dbReference type="PANTHER" id="PTHR30417">
    <property type="entry name" value="N-ACETYLMURAMOYL-L-ALANINE AMIDASE AMID"/>
    <property type="match status" value="1"/>
</dbReference>
<gene>
    <name evidence="16" type="ORF">COW36_15820</name>
</gene>
<dbReference type="GO" id="GO:0046872">
    <property type="term" value="F:metal ion binding"/>
    <property type="evidence" value="ECO:0007669"/>
    <property type="project" value="UniProtKB-KW"/>
</dbReference>
<evidence type="ECO:0000256" key="9">
    <source>
        <dbReference type="ARBA" id="ARBA00022833"/>
    </source>
</evidence>
<evidence type="ECO:0000256" key="5">
    <source>
        <dbReference type="ARBA" id="ARBA00011901"/>
    </source>
</evidence>
<feature type="signal peptide" evidence="14">
    <location>
        <begin position="1"/>
        <end position="20"/>
    </location>
</feature>
<dbReference type="GO" id="GO:0071555">
    <property type="term" value="P:cell wall organization"/>
    <property type="evidence" value="ECO:0007669"/>
    <property type="project" value="UniProtKB-KW"/>
</dbReference>
<keyword evidence="7" id="KW-0479">Metal-binding</keyword>
<evidence type="ECO:0000256" key="11">
    <source>
        <dbReference type="ARBA" id="ARBA00039257"/>
    </source>
</evidence>
<feature type="region of interest" description="Disordered" evidence="13">
    <location>
        <begin position="31"/>
        <end position="62"/>
    </location>
</feature>
<evidence type="ECO:0000256" key="6">
    <source>
        <dbReference type="ARBA" id="ARBA00022490"/>
    </source>
</evidence>
<evidence type="ECO:0000313" key="16">
    <source>
        <dbReference type="EMBL" id="PIW15810.1"/>
    </source>
</evidence>
<comment type="caution">
    <text evidence="16">The sequence shown here is derived from an EMBL/GenBank/DDBJ whole genome shotgun (WGS) entry which is preliminary data.</text>
</comment>
<sequence>MRRNSASLIGLTVLALSACALQPGLIPQSLNPAQVQSQSKVRSRVARPEVQDFPSPNHNERPAGARISAIVLHHTAMAGNAQAVARFFANPKAGVSSHYVIDRDGSIVQPVADNLRSWHAGKSEFNGVGNVNDFSIGIEICNLGDSLEPYSDAQYDGIIRLVAWLVSTYQVPLESITRHRDIAIPAGRKIDTSNNFSVARVVQGVQALLNGSYTSPVAPPPATPPNLPEFRTVVVQQGQTTLQDLADIHLDNANRWVEIQALNPGLSTLKPGLKVKIPTTTEMFDRLSR</sequence>
<dbReference type="EC" id="3.5.1.28" evidence="5"/>
<comment type="similarity">
    <text evidence="4">Belongs to the N-acetylmuramoyl-L-alanine amidase 2 family.</text>
</comment>
<dbReference type="Gene3D" id="3.40.80.10">
    <property type="entry name" value="Peptidoglycan recognition protein-like"/>
    <property type="match status" value="1"/>
</dbReference>
<evidence type="ECO:0000256" key="12">
    <source>
        <dbReference type="ARBA" id="ARBA00042615"/>
    </source>
</evidence>
<dbReference type="Pfam" id="PF01510">
    <property type="entry name" value="Amidase_2"/>
    <property type="match status" value="1"/>
</dbReference>
<comment type="subcellular location">
    <subcellularLocation>
        <location evidence="3">Cytoplasm</location>
    </subcellularLocation>
</comment>
<protein>
    <recommendedName>
        <fullName evidence="11">1,6-anhydro-N-acetylmuramyl-L-alanine amidase AmpD</fullName>
        <ecNumber evidence="5">3.5.1.28</ecNumber>
    </recommendedName>
    <alternativeName>
        <fullName evidence="12">N-acetylmuramoyl-L-alanine amidase</fullName>
    </alternativeName>
</protein>
<organism evidence="16 17">
    <name type="scientific">bacterium (Candidatus Blackallbacteria) CG17_big_fil_post_rev_8_21_14_2_50_48_46</name>
    <dbReference type="NCBI Taxonomy" id="2014261"/>
    <lineage>
        <taxon>Bacteria</taxon>
        <taxon>Candidatus Blackallbacteria</taxon>
    </lineage>
</organism>
<name>A0A2M7G234_9BACT</name>
<reference evidence="16 17" key="1">
    <citation type="submission" date="2017-09" db="EMBL/GenBank/DDBJ databases">
        <title>Depth-based differentiation of microbial function through sediment-hosted aquifers and enrichment of novel symbionts in the deep terrestrial subsurface.</title>
        <authorList>
            <person name="Probst A.J."/>
            <person name="Ladd B."/>
            <person name="Jarett J.K."/>
            <person name="Geller-Mcgrath D.E."/>
            <person name="Sieber C.M."/>
            <person name="Emerson J.B."/>
            <person name="Anantharaman K."/>
            <person name="Thomas B.C."/>
            <person name="Malmstrom R."/>
            <person name="Stieglmeier M."/>
            <person name="Klingl A."/>
            <person name="Woyke T."/>
            <person name="Ryan C.M."/>
            <person name="Banfield J.F."/>
        </authorList>
    </citation>
    <scope>NUCLEOTIDE SEQUENCE [LARGE SCALE GENOMIC DNA]</scope>
    <source>
        <strain evidence="16">CG17_big_fil_post_rev_8_21_14_2_50_48_46</strain>
    </source>
</reference>
<evidence type="ECO:0000256" key="7">
    <source>
        <dbReference type="ARBA" id="ARBA00022723"/>
    </source>
</evidence>
<feature type="compositionally biased region" description="Polar residues" evidence="13">
    <location>
        <begin position="31"/>
        <end position="40"/>
    </location>
</feature>
<dbReference type="EMBL" id="PFFQ01000044">
    <property type="protein sequence ID" value="PIW15810.1"/>
    <property type="molecule type" value="Genomic_DNA"/>
</dbReference>
<dbReference type="GO" id="GO:0009253">
    <property type="term" value="P:peptidoglycan catabolic process"/>
    <property type="evidence" value="ECO:0007669"/>
    <property type="project" value="InterPro"/>
</dbReference>
<evidence type="ECO:0000256" key="13">
    <source>
        <dbReference type="SAM" id="MobiDB-lite"/>
    </source>
</evidence>
<accession>A0A2M7G234</accession>
<keyword evidence="14" id="KW-0732">Signal</keyword>
<keyword evidence="6" id="KW-0963">Cytoplasm</keyword>
<dbReference type="PANTHER" id="PTHR30417:SF4">
    <property type="entry name" value="1,6-ANHYDRO-N-ACETYLMURAMYL-L-ALANINE AMIDASE AMPD"/>
    <property type="match status" value="1"/>
</dbReference>
<evidence type="ECO:0000256" key="3">
    <source>
        <dbReference type="ARBA" id="ARBA00004496"/>
    </source>
</evidence>
<dbReference type="InterPro" id="IPR002502">
    <property type="entry name" value="Amidase_domain"/>
</dbReference>
<dbReference type="GO" id="GO:0009254">
    <property type="term" value="P:peptidoglycan turnover"/>
    <property type="evidence" value="ECO:0007669"/>
    <property type="project" value="TreeGrafter"/>
</dbReference>
<keyword evidence="8" id="KW-0378">Hydrolase</keyword>
<evidence type="ECO:0000256" key="8">
    <source>
        <dbReference type="ARBA" id="ARBA00022801"/>
    </source>
</evidence>
<feature type="chain" id="PRO_5014740494" description="1,6-anhydro-N-acetylmuramyl-L-alanine amidase AmpD" evidence="14">
    <location>
        <begin position="21"/>
        <end position="289"/>
    </location>
</feature>
<evidence type="ECO:0000256" key="2">
    <source>
        <dbReference type="ARBA" id="ARBA00001947"/>
    </source>
</evidence>
<dbReference type="AlphaFoldDB" id="A0A2M7G234"/>
<comment type="cofactor">
    <cofactor evidence="2">
        <name>Zn(2+)</name>
        <dbReference type="ChEBI" id="CHEBI:29105"/>
    </cofactor>
</comment>
<dbReference type="InterPro" id="IPR051206">
    <property type="entry name" value="NAMLAA_amidase_2"/>
</dbReference>
<keyword evidence="10" id="KW-0961">Cell wall biogenesis/degradation</keyword>
<dbReference type="GO" id="GO:0008745">
    <property type="term" value="F:N-acetylmuramoyl-L-alanine amidase activity"/>
    <property type="evidence" value="ECO:0007669"/>
    <property type="project" value="UniProtKB-EC"/>
</dbReference>
<dbReference type="InterPro" id="IPR036505">
    <property type="entry name" value="Amidase/PGRP_sf"/>
</dbReference>